<feature type="compositionally biased region" description="Low complexity" evidence="1">
    <location>
        <begin position="64"/>
        <end position="78"/>
    </location>
</feature>
<evidence type="ECO:0000256" key="2">
    <source>
        <dbReference type="SAM" id="SignalP"/>
    </source>
</evidence>
<name>A0A8K1C568_PYTOL</name>
<dbReference type="Proteomes" id="UP000794436">
    <property type="component" value="Unassembled WGS sequence"/>
</dbReference>
<feature type="chain" id="PRO_5035436330" evidence="2">
    <location>
        <begin position="24"/>
        <end position="329"/>
    </location>
</feature>
<reference evidence="3" key="1">
    <citation type="submission" date="2019-03" db="EMBL/GenBank/DDBJ databases">
        <title>Long read genome sequence of the mycoparasitic Pythium oligandrum ATCC 38472 isolated from sugarbeet rhizosphere.</title>
        <authorList>
            <person name="Gaulin E."/>
        </authorList>
    </citation>
    <scope>NUCLEOTIDE SEQUENCE</scope>
    <source>
        <strain evidence="3">ATCC 38472_TT</strain>
    </source>
</reference>
<evidence type="ECO:0000256" key="1">
    <source>
        <dbReference type="SAM" id="MobiDB-lite"/>
    </source>
</evidence>
<keyword evidence="4" id="KW-1185">Reference proteome</keyword>
<evidence type="ECO:0000313" key="4">
    <source>
        <dbReference type="Proteomes" id="UP000794436"/>
    </source>
</evidence>
<accession>A0A8K1C568</accession>
<protein>
    <submittedName>
        <fullName evidence="3">Uncharacterized protein</fullName>
    </submittedName>
</protein>
<comment type="caution">
    <text evidence="3">The sequence shown here is derived from an EMBL/GenBank/DDBJ whole genome shotgun (WGS) entry which is preliminary data.</text>
</comment>
<organism evidence="3 4">
    <name type="scientific">Pythium oligandrum</name>
    <name type="common">Mycoparasitic fungus</name>
    <dbReference type="NCBI Taxonomy" id="41045"/>
    <lineage>
        <taxon>Eukaryota</taxon>
        <taxon>Sar</taxon>
        <taxon>Stramenopiles</taxon>
        <taxon>Oomycota</taxon>
        <taxon>Peronosporomycetes</taxon>
        <taxon>Pythiales</taxon>
        <taxon>Pythiaceae</taxon>
        <taxon>Pythium</taxon>
    </lineage>
</organism>
<feature type="signal peptide" evidence="2">
    <location>
        <begin position="1"/>
        <end position="23"/>
    </location>
</feature>
<sequence>MKIAAKILLCAVALCAMNGPTLTDASTLRGLKAHKDCDSGLEPTPAPVTGKPTPAPTVAPTPAPVTGKPTPAPTADKPTPAPVTGKPTPAPSAGKPTPAPSTGKPTPTPTSGSPTPAPTAGKPTETPAPSAPSSSAPAPSSDAPAPSSDAPAPSSSAPAPSSSAPAPSSDAPAPSSDAPAPSSDAPAPSSSAPAPSSEAPTPAPTTEKPAFDFNTVYDVNGKNCLGSIVSSMKQNVTDPGCEEFFNFKTFDLDDKTKEVVHSACVKCPGKFEVADIDDGNSTSSIHLCDGQPICSRFFVFDDVTAGDLECAIKDNAQTNTETTCKLNDN</sequence>
<dbReference type="PRINTS" id="PR01217">
    <property type="entry name" value="PRICHEXTENSN"/>
</dbReference>
<keyword evidence="2" id="KW-0732">Signal</keyword>
<proteinExistence type="predicted"/>
<feature type="compositionally biased region" description="Low complexity" evidence="1">
    <location>
        <begin position="94"/>
        <end position="206"/>
    </location>
</feature>
<gene>
    <name evidence="3" type="ORF">Poli38472_008955</name>
</gene>
<dbReference type="AlphaFoldDB" id="A0A8K1C568"/>
<evidence type="ECO:0000313" key="3">
    <source>
        <dbReference type="EMBL" id="TMW56307.1"/>
    </source>
</evidence>
<feature type="region of interest" description="Disordered" evidence="1">
    <location>
        <begin position="38"/>
        <end position="209"/>
    </location>
</feature>
<feature type="compositionally biased region" description="Pro residues" evidence="1">
    <location>
        <begin position="53"/>
        <end position="63"/>
    </location>
</feature>
<dbReference type="EMBL" id="SPLM01000146">
    <property type="protein sequence ID" value="TMW56307.1"/>
    <property type="molecule type" value="Genomic_DNA"/>
</dbReference>